<dbReference type="EMBL" id="FJ422802">
    <property type="protein sequence ID" value="ACK57422.1"/>
    <property type="molecule type" value="Genomic_DNA"/>
</dbReference>
<feature type="compositionally biased region" description="Low complexity" evidence="1">
    <location>
        <begin position="241"/>
        <end position="258"/>
    </location>
</feature>
<feature type="non-terminal residue" evidence="3">
    <location>
        <position position="287"/>
    </location>
</feature>
<keyword evidence="3" id="KW-0477">Merozoite</keyword>
<feature type="region of interest" description="Disordered" evidence="1">
    <location>
        <begin position="200"/>
        <end position="266"/>
    </location>
</feature>
<evidence type="ECO:0000256" key="2">
    <source>
        <dbReference type="SAM" id="SignalP"/>
    </source>
</evidence>
<feature type="signal peptide" evidence="2">
    <location>
        <begin position="1"/>
        <end position="22"/>
    </location>
</feature>
<proteinExistence type="predicted"/>
<evidence type="ECO:0000313" key="3">
    <source>
        <dbReference type="EMBL" id="ACK57422.1"/>
    </source>
</evidence>
<name>B7U188_BABBO</name>
<protein>
    <submittedName>
        <fullName evidence="3">Merozoite surface antigen 2-b</fullName>
    </submittedName>
</protein>
<dbReference type="AlphaFoldDB" id="B7U188"/>
<reference evidence="3" key="1">
    <citation type="journal article" date="2010" name="Vet. Parasitol.">
        <title>In silico predicted conserved B-cell epitopes in the merozoite surface antigen-2 family of B. bovis are neutralization sensitive.</title>
        <authorList>
            <person name="Dominguez M."/>
            <person name="Echaide I."/>
            <person name="Torioni de Echaide S."/>
            <person name="Mosqueda J."/>
            <person name="Cetra B."/>
            <person name="Suarez C.E."/>
            <person name="Florin-Christensen M."/>
        </authorList>
    </citation>
    <scope>NUCLEOTIDE SEQUENCE</scope>
    <source>
        <strain evidence="3">RAD</strain>
    </source>
</reference>
<accession>B7U188</accession>
<dbReference type="VEuPathDB" id="PiroplasmaDB:BBOV_I002990"/>
<feature type="compositionally biased region" description="Polar residues" evidence="1">
    <location>
        <begin position="222"/>
        <end position="240"/>
    </location>
</feature>
<evidence type="ECO:0000256" key="1">
    <source>
        <dbReference type="SAM" id="MobiDB-lite"/>
    </source>
</evidence>
<feature type="compositionally biased region" description="Low complexity" evidence="1">
    <location>
        <begin position="202"/>
        <end position="211"/>
    </location>
</feature>
<feature type="chain" id="PRO_5002862083" evidence="2">
    <location>
        <begin position="23"/>
        <end position="287"/>
    </location>
</feature>
<gene>
    <name evidence="3" type="primary">msa-2b</name>
</gene>
<organism evidence="3">
    <name type="scientific">Babesia bovis</name>
    <dbReference type="NCBI Taxonomy" id="5865"/>
    <lineage>
        <taxon>Eukaryota</taxon>
        <taxon>Sar</taxon>
        <taxon>Alveolata</taxon>
        <taxon>Apicomplexa</taxon>
        <taxon>Aconoidasida</taxon>
        <taxon>Piroplasmida</taxon>
        <taxon>Babesiidae</taxon>
        <taxon>Babesia</taxon>
    </lineage>
</organism>
<keyword evidence="2" id="KW-0732">Signal</keyword>
<sequence length="287" mass="31922">MIGKIFLLTACCCASLLSVSASEESQDTLSTTLHDEMKQIANLITYLTKEEGGHYFENMFKSVNMPSDCSRDALKALKDILVVLKEEIPFETSLFDKEVLRELEIQDQDQIFKSLLERVPLIKTMLTEFNAFLNDNPQRLLADKNGEVTKYYKKHISAKDANVKDYTFLVKFCNDYLDSESPFMKMYKAFNTYEELLKKMPSKTPSPTSSPQATPGAKPAAPNTSESAGGQPQQETPENRPSQAPSPQSPPQTEQSTSNLNGPSKSASFTFGGLTVATLCYFVLSAF</sequence>